<evidence type="ECO:0000256" key="3">
    <source>
        <dbReference type="ARBA" id="ARBA00023027"/>
    </source>
</evidence>
<evidence type="ECO:0000256" key="2">
    <source>
        <dbReference type="ARBA" id="ARBA00023002"/>
    </source>
</evidence>
<sequence>MAAASTVRPRPKVIVTRRLPQAVETRMAELFDVELNLTDEAFSQGQMADAVRRCDVLVPTVTDEIDAGVLAAAAETGRLKLLANFGVGVDHIDLSAARAAKVVVTNTPGVLTDDTADMVMALILSVPRRLAEGEKLVRSGEWRGWSPTGMLGHRITGKRLGIIGMGRIGRAVATRAQSFGLTVHYHNRHRLPAEIEAELEATWWDSLDAMLARVDIITINCPHTPETHHMIGAAQFALMQRQAYIINTARGEIVDENALCEALAAGKIAGAGLDVFENEPAVDPRLLDLPGVVLVPHMGSATFEGRQAMGEKVIANIRVWADGHRPPDQVLEGWA</sequence>
<dbReference type="FunFam" id="3.40.50.720:FF:000203">
    <property type="entry name" value="D-3-phosphoglycerate dehydrogenase (SerA)"/>
    <property type="match status" value="1"/>
</dbReference>
<dbReference type="CDD" id="cd05301">
    <property type="entry name" value="GDH"/>
    <property type="match status" value="1"/>
</dbReference>
<dbReference type="RefSeq" id="WP_188763398.1">
    <property type="nucleotide sequence ID" value="NZ_BMJM01000010.1"/>
</dbReference>
<comment type="caution">
    <text evidence="7">The sequence shown here is derived from an EMBL/GenBank/DDBJ whole genome shotgun (WGS) entry which is preliminary data.</text>
</comment>
<keyword evidence="3" id="KW-0520">NAD</keyword>
<dbReference type="SUPFAM" id="SSF51735">
    <property type="entry name" value="NAD(P)-binding Rossmann-fold domains"/>
    <property type="match status" value="1"/>
</dbReference>
<dbReference type="InterPro" id="IPR006140">
    <property type="entry name" value="D-isomer_DH_NAD-bd"/>
</dbReference>
<comment type="similarity">
    <text evidence="1 4">Belongs to the D-isomer specific 2-hydroxyacid dehydrogenase family.</text>
</comment>
<evidence type="ECO:0000256" key="1">
    <source>
        <dbReference type="ARBA" id="ARBA00005854"/>
    </source>
</evidence>
<dbReference type="InterPro" id="IPR029752">
    <property type="entry name" value="D-isomer_DH_CS1"/>
</dbReference>
<feature type="domain" description="D-isomer specific 2-hydroxyacid dehydrogenase NAD-binding" evidence="6">
    <location>
        <begin position="120"/>
        <end position="299"/>
    </location>
</feature>
<dbReference type="GO" id="GO:0016618">
    <property type="term" value="F:hydroxypyruvate reductase [NAD(P)H] activity"/>
    <property type="evidence" value="ECO:0007669"/>
    <property type="project" value="TreeGrafter"/>
</dbReference>
<evidence type="ECO:0000259" key="6">
    <source>
        <dbReference type="Pfam" id="PF02826"/>
    </source>
</evidence>
<dbReference type="SUPFAM" id="SSF52283">
    <property type="entry name" value="Formate/glycerate dehydrogenase catalytic domain-like"/>
    <property type="match status" value="1"/>
</dbReference>
<reference evidence="7" key="2">
    <citation type="submission" date="2020-09" db="EMBL/GenBank/DDBJ databases">
        <authorList>
            <person name="Sun Q."/>
            <person name="Zhou Y."/>
        </authorList>
    </citation>
    <scope>NUCLEOTIDE SEQUENCE</scope>
    <source>
        <strain evidence="7">CGMCC 1.15519</strain>
    </source>
</reference>
<dbReference type="PANTHER" id="PTHR10996:SF283">
    <property type="entry name" value="GLYOXYLATE_HYDROXYPYRUVATE REDUCTASE B"/>
    <property type="match status" value="1"/>
</dbReference>
<keyword evidence="2 4" id="KW-0560">Oxidoreductase</keyword>
<dbReference type="PROSITE" id="PS00065">
    <property type="entry name" value="D_2_HYDROXYACID_DH_1"/>
    <property type="match status" value="1"/>
</dbReference>
<accession>A0A916ZY72</accession>
<dbReference type="Pfam" id="PF00389">
    <property type="entry name" value="2-Hacid_dh"/>
    <property type="match status" value="1"/>
</dbReference>
<protein>
    <submittedName>
        <fullName evidence="7">D-glycerate dehydrogenase</fullName>
    </submittedName>
</protein>
<dbReference type="EMBL" id="BMJM01000010">
    <property type="protein sequence ID" value="GGE18203.1"/>
    <property type="molecule type" value="Genomic_DNA"/>
</dbReference>
<reference evidence="7" key="1">
    <citation type="journal article" date="2014" name="Int. J. Syst. Evol. Microbiol.">
        <title>Complete genome sequence of Corynebacterium casei LMG S-19264T (=DSM 44701T), isolated from a smear-ripened cheese.</title>
        <authorList>
            <consortium name="US DOE Joint Genome Institute (JGI-PGF)"/>
            <person name="Walter F."/>
            <person name="Albersmeier A."/>
            <person name="Kalinowski J."/>
            <person name="Ruckert C."/>
        </authorList>
    </citation>
    <scope>NUCLEOTIDE SEQUENCE</scope>
    <source>
        <strain evidence="7">CGMCC 1.15519</strain>
    </source>
</reference>
<dbReference type="InterPro" id="IPR050223">
    <property type="entry name" value="D-isomer_2-hydroxyacid_DH"/>
</dbReference>
<feature type="domain" description="D-isomer specific 2-hydroxyacid dehydrogenase catalytic" evidence="5">
    <location>
        <begin position="14"/>
        <end position="330"/>
    </location>
</feature>
<dbReference type="GO" id="GO:0005829">
    <property type="term" value="C:cytosol"/>
    <property type="evidence" value="ECO:0007669"/>
    <property type="project" value="TreeGrafter"/>
</dbReference>
<keyword evidence="8" id="KW-1185">Reference proteome</keyword>
<proteinExistence type="inferred from homology"/>
<dbReference type="InterPro" id="IPR006139">
    <property type="entry name" value="D-isomer_2_OHA_DH_cat_dom"/>
</dbReference>
<organism evidence="7 8">
    <name type="scientific">Sandarakinorhabdus glacialis</name>
    <dbReference type="NCBI Taxonomy" id="1614636"/>
    <lineage>
        <taxon>Bacteria</taxon>
        <taxon>Pseudomonadati</taxon>
        <taxon>Pseudomonadota</taxon>
        <taxon>Alphaproteobacteria</taxon>
        <taxon>Sphingomonadales</taxon>
        <taxon>Sphingosinicellaceae</taxon>
        <taxon>Sandarakinorhabdus</taxon>
    </lineage>
</organism>
<dbReference type="PANTHER" id="PTHR10996">
    <property type="entry name" value="2-HYDROXYACID DEHYDROGENASE-RELATED"/>
    <property type="match status" value="1"/>
</dbReference>
<evidence type="ECO:0000259" key="5">
    <source>
        <dbReference type="Pfam" id="PF00389"/>
    </source>
</evidence>
<dbReference type="Pfam" id="PF02826">
    <property type="entry name" value="2-Hacid_dh_C"/>
    <property type="match status" value="1"/>
</dbReference>
<dbReference type="InterPro" id="IPR036291">
    <property type="entry name" value="NAD(P)-bd_dom_sf"/>
</dbReference>
<gene>
    <name evidence="7" type="ORF">GCM10011529_25890</name>
</gene>
<dbReference type="GO" id="GO:0051287">
    <property type="term" value="F:NAD binding"/>
    <property type="evidence" value="ECO:0007669"/>
    <property type="project" value="InterPro"/>
</dbReference>
<dbReference type="GO" id="GO:0030267">
    <property type="term" value="F:glyoxylate reductase (NADPH) activity"/>
    <property type="evidence" value="ECO:0007669"/>
    <property type="project" value="TreeGrafter"/>
</dbReference>
<dbReference type="Proteomes" id="UP000635071">
    <property type="component" value="Unassembled WGS sequence"/>
</dbReference>
<evidence type="ECO:0000256" key="4">
    <source>
        <dbReference type="RuleBase" id="RU003719"/>
    </source>
</evidence>
<evidence type="ECO:0000313" key="8">
    <source>
        <dbReference type="Proteomes" id="UP000635071"/>
    </source>
</evidence>
<evidence type="ECO:0000313" key="7">
    <source>
        <dbReference type="EMBL" id="GGE18203.1"/>
    </source>
</evidence>
<name>A0A916ZY72_9SPHN</name>
<dbReference type="AlphaFoldDB" id="A0A916ZY72"/>
<dbReference type="Gene3D" id="3.40.50.720">
    <property type="entry name" value="NAD(P)-binding Rossmann-like Domain"/>
    <property type="match status" value="2"/>
</dbReference>